<sequence>MTYTPHQPVHTAGTAPLSAPLYGATLPEAVSRFFKKYATFTGRASRSEYWWWTLVSAVVSIVLNLIISAGASSGTNSSPGPITVVAVVLAGIWFLAVIVPSLALLVRRLHDVNVSGWMVLIGLVPFIGSLVLLVLTLMGPKSEGQRFDAHGQ</sequence>
<dbReference type="InterPro" id="IPR008523">
    <property type="entry name" value="DUF805"/>
</dbReference>
<keyword evidence="3" id="KW-1185">Reference proteome</keyword>
<dbReference type="PANTHER" id="PTHR34980:SF2">
    <property type="entry name" value="INNER MEMBRANE PROTEIN YHAH-RELATED"/>
    <property type="match status" value="1"/>
</dbReference>
<name>A0A931CHX2_9MICC</name>
<evidence type="ECO:0000313" key="3">
    <source>
        <dbReference type="Proteomes" id="UP000655366"/>
    </source>
</evidence>
<dbReference type="Pfam" id="PF05656">
    <property type="entry name" value="DUF805"/>
    <property type="match status" value="1"/>
</dbReference>
<organism evidence="2 3">
    <name type="scientific">Arthrobacter terrae</name>
    <dbReference type="NCBI Taxonomy" id="2935737"/>
    <lineage>
        <taxon>Bacteria</taxon>
        <taxon>Bacillati</taxon>
        <taxon>Actinomycetota</taxon>
        <taxon>Actinomycetes</taxon>
        <taxon>Micrococcales</taxon>
        <taxon>Micrococcaceae</taxon>
        <taxon>Arthrobacter</taxon>
    </lineage>
</organism>
<evidence type="ECO:0000313" key="2">
    <source>
        <dbReference type="EMBL" id="MBG0738907.1"/>
    </source>
</evidence>
<dbReference type="PANTHER" id="PTHR34980">
    <property type="entry name" value="INNER MEMBRANE PROTEIN-RELATED-RELATED"/>
    <property type="match status" value="1"/>
</dbReference>
<accession>A0A931CHX2</accession>
<dbReference type="GO" id="GO:0005886">
    <property type="term" value="C:plasma membrane"/>
    <property type="evidence" value="ECO:0007669"/>
    <property type="project" value="TreeGrafter"/>
</dbReference>
<keyword evidence="1" id="KW-0472">Membrane</keyword>
<comment type="caution">
    <text evidence="2">The sequence shown here is derived from an EMBL/GenBank/DDBJ whole genome shotgun (WGS) entry which is preliminary data.</text>
</comment>
<dbReference type="Proteomes" id="UP000655366">
    <property type="component" value="Unassembled WGS sequence"/>
</dbReference>
<dbReference type="EMBL" id="JADNYM010000006">
    <property type="protein sequence ID" value="MBG0738907.1"/>
    <property type="molecule type" value="Genomic_DNA"/>
</dbReference>
<feature type="transmembrane region" description="Helical" evidence="1">
    <location>
        <begin position="49"/>
        <end position="70"/>
    </location>
</feature>
<dbReference type="AlphaFoldDB" id="A0A931CHX2"/>
<evidence type="ECO:0000256" key="1">
    <source>
        <dbReference type="SAM" id="Phobius"/>
    </source>
</evidence>
<dbReference type="RefSeq" id="WP_196395860.1">
    <property type="nucleotide sequence ID" value="NZ_JADNYM010000006.1"/>
</dbReference>
<protein>
    <submittedName>
        <fullName evidence="2">DUF805 domain-containing protein</fullName>
    </submittedName>
</protein>
<keyword evidence="1" id="KW-0812">Transmembrane</keyword>
<gene>
    <name evidence="2" type="ORF">IV500_05655</name>
</gene>
<keyword evidence="1" id="KW-1133">Transmembrane helix</keyword>
<proteinExistence type="predicted"/>
<reference evidence="2 3" key="1">
    <citation type="submission" date="2020-11" db="EMBL/GenBank/DDBJ databases">
        <title>Arthrobacter antarcticus sp. nov., isolated from Antarctic Soil.</title>
        <authorList>
            <person name="Li J."/>
        </authorList>
    </citation>
    <scope>NUCLEOTIDE SEQUENCE [LARGE SCALE GENOMIC DNA]</scope>
    <source>
        <strain evidence="2 3">Z1-20</strain>
    </source>
</reference>
<feature type="transmembrane region" description="Helical" evidence="1">
    <location>
        <begin position="82"/>
        <end position="105"/>
    </location>
</feature>
<feature type="transmembrane region" description="Helical" evidence="1">
    <location>
        <begin position="117"/>
        <end position="138"/>
    </location>
</feature>